<dbReference type="InterPro" id="IPR058678">
    <property type="entry name" value="ARM_PUB"/>
</dbReference>
<feature type="repeat" description="ARM" evidence="7">
    <location>
        <begin position="667"/>
        <end position="711"/>
    </location>
</feature>
<dbReference type="SUPFAM" id="SSF48371">
    <property type="entry name" value="ARM repeat"/>
    <property type="match status" value="1"/>
</dbReference>
<dbReference type="Pfam" id="PF25598">
    <property type="entry name" value="ARM_PUB"/>
    <property type="match status" value="1"/>
</dbReference>
<dbReference type="SMART" id="SM00504">
    <property type="entry name" value="Ubox"/>
    <property type="match status" value="1"/>
</dbReference>
<protein>
    <recommendedName>
        <fullName evidence="3">RING-type E3 ubiquitin transferase</fullName>
        <ecNumber evidence="3">2.3.2.27</ecNumber>
    </recommendedName>
</protein>
<feature type="repeat" description="ARM" evidence="7">
    <location>
        <begin position="537"/>
        <end position="579"/>
    </location>
</feature>
<dbReference type="CDD" id="cd16664">
    <property type="entry name" value="RING-Ubox_PUB"/>
    <property type="match status" value="1"/>
</dbReference>
<feature type="region of interest" description="Disordered" evidence="8">
    <location>
        <begin position="372"/>
        <end position="393"/>
    </location>
</feature>
<dbReference type="PANTHER" id="PTHR23315">
    <property type="entry name" value="U BOX DOMAIN-CONTAINING"/>
    <property type="match status" value="1"/>
</dbReference>
<gene>
    <name evidence="10" type="ORF">PIB30_024689</name>
</gene>
<keyword evidence="11" id="KW-1185">Reference proteome</keyword>
<evidence type="ECO:0000256" key="3">
    <source>
        <dbReference type="ARBA" id="ARBA00012483"/>
    </source>
</evidence>
<organism evidence="10 11">
    <name type="scientific">Stylosanthes scabra</name>
    <dbReference type="NCBI Taxonomy" id="79078"/>
    <lineage>
        <taxon>Eukaryota</taxon>
        <taxon>Viridiplantae</taxon>
        <taxon>Streptophyta</taxon>
        <taxon>Embryophyta</taxon>
        <taxon>Tracheophyta</taxon>
        <taxon>Spermatophyta</taxon>
        <taxon>Magnoliopsida</taxon>
        <taxon>eudicotyledons</taxon>
        <taxon>Gunneridae</taxon>
        <taxon>Pentapetalae</taxon>
        <taxon>rosids</taxon>
        <taxon>fabids</taxon>
        <taxon>Fabales</taxon>
        <taxon>Fabaceae</taxon>
        <taxon>Papilionoideae</taxon>
        <taxon>50 kb inversion clade</taxon>
        <taxon>dalbergioids sensu lato</taxon>
        <taxon>Dalbergieae</taxon>
        <taxon>Pterocarpus clade</taxon>
        <taxon>Stylosanthes</taxon>
    </lineage>
</organism>
<dbReference type="InterPro" id="IPR003613">
    <property type="entry name" value="Ubox_domain"/>
</dbReference>
<feature type="compositionally biased region" description="Pro residues" evidence="8">
    <location>
        <begin position="103"/>
        <end position="121"/>
    </location>
</feature>
<dbReference type="Gene3D" id="1.25.10.10">
    <property type="entry name" value="Leucine-rich Repeat Variant"/>
    <property type="match status" value="1"/>
</dbReference>
<keyword evidence="4" id="KW-0808">Transferase</keyword>
<evidence type="ECO:0000256" key="7">
    <source>
        <dbReference type="PROSITE-ProRule" id="PRU00259"/>
    </source>
</evidence>
<reference evidence="10 11" key="1">
    <citation type="journal article" date="2023" name="Plants (Basel)">
        <title>Bridging the Gap: Combining Genomics and Transcriptomics Approaches to Understand Stylosanthes scabra, an Orphan Legume from the Brazilian Caatinga.</title>
        <authorList>
            <person name="Ferreira-Neto J.R.C."/>
            <person name="da Silva M.D."/>
            <person name="Binneck E."/>
            <person name="de Melo N.F."/>
            <person name="da Silva R.H."/>
            <person name="de Melo A.L.T.M."/>
            <person name="Pandolfi V."/>
            <person name="Bustamante F.O."/>
            <person name="Brasileiro-Vidal A.C."/>
            <person name="Benko-Iseppon A.M."/>
        </authorList>
    </citation>
    <scope>NUCLEOTIDE SEQUENCE [LARGE SCALE GENOMIC DNA]</scope>
    <source>
        <tissue evidence="10">Leaves</tissue>
    </source>
</reference>
<dbReference type="SUPFAM" id="SSF57850">
    <property type="entry name" value="RING/U-box"/>
    <property type="match status" value="1"/>
</dbReference>
<dbReference type="Proteomes" id="UP001341840">
    <property type="component" value="Unassembled WGS sequence"/>
</dbReference>
<dbReference type="PANTHER" id="PTHR23315:SF116">
    <property type="entry name" value="RING-TYPE E3 UBIQUITIN TRANSFERASE"/>
    <property type="match status" value="1"/>
</dbReference>
<evidence type="ECO:0000256" key="5">
    <source>
        <dbReference type="ARBA" id="ARBA00022737"/>
    </source>
</evidence>
<dbReference type="SMART" id="SM00185">
    <property type="entry name" value="ARM"/>
    <property type="match status" value="4"/>
</dbReference>
<dbReference type="PROSITE" id="PS51698">
    <property type="entry name" value="U_BOX"/>
    <property type="match status" value="1"/>
</dbReference>
<dbReference type="InterPro" id="IPR013083">
    <property type="entry name" value="Znf_RING/FYVE/PHD"/>
</dbReference>
<sequence>MNISRLLFTFSATSSKPHQKASCLNAALIFNDSDWGTCPDTRRSVSGEQIADVLTKSLSLGLFQALCVRPARRTLHAIIQIVANSNIHSYCTINIQKIMTPNHPHPNPNPNPNPRPPPANPRRPLSLPAVHPSDNISPATLLSSLLTLSQSILNTTTFFTQRRNAREATRQVSLLLIFLQHLHASLLPNDAVPSLSDLHFSLQNLLFLLQDCSREGARLFMLLKSRHVASQFRSLFRTISDALDKLPLNVIKVCWEVRELVELVRKQARKVTFELDPEDQTEAQRVYSVLQQFERGTEPDLNAMKRTLTYLEIKTWIDCKREVKFLEDVMLSSASSVSDDEEASLLSGLISFLCYCRGVIFEHVDFASLHGNSQSEGRSSGGGSEVLSCERRPPEDFRCPISLELMTDPVTTSTGQTYDRTSIQKWLKAGNSVCPKTGERLTNRELVPNTTLKRLIQQFCVDNGISVAKPSIRSHHRSGASAEAGSPAAAHAIQFLCWFLARRLAFGTEEQQNKAAYEVRLLARSNVFNRSCLVEVGTVPPLIDLVSTGGRTVQENAMAALLKLSKHSSGQQCIMESRGLAPILKVLNRGLSFQARQIAAAIIFYLCSKKEFRKIIGDNPEAIPGLVEMIKEEGTDNSIMCGKKNAVVAVFGLLLHPENHSKVLAAGAVPAIVRVLSSSMDNASLVTDCLAVLAALAETTEGATAVLQAEALHMIIWFLQSETSPVVKEHCVSILMSLCVHGGSGAVAFLVEESSIMPLLYSIITGGTPHAAKKSRSLIRVLQEFNEQRTSGLGGSSSILRQPLIHMS</sequence>
<dbReference type="EMBL" id="JASCZI010000089">
    <property type="protein sequence ID" value="MED6108509.1"/>
    <property type="molecule type" value="Genomic_DNA"/>
</dbReference>
<keyword evidence="6" id="KW-0833">Ubl conjugation pathway</keyword>
<dbReference type="InterPro" id="IPR000225">
    <property type="entry name" value="Armadillo"/>
</dbReference>
<dbReference type="InterPro" id="IPR057623">
    <property type="entry name" value="PUB12-19-like_N"/>
</dbReference>
<comment type="pathway">
    <text evidence="2">Protein modification; protein ubiquitination.</text>
</comment>
<proteinExistence type="predicted"/>
<evidence type="ECO:0000256" key="8">
    <source>
        <dbReference type="SAM" id="MobiDB-lite"/>
    </source>
</evidence>
<evidence type="ECO:0000259" key="9">
    <source>
        <dbReference type="PROSITE" id="PS51698"/>
    </source>
</evidence>
<evidence type="ECO:0000256" key="1">
    <source>
        <dbReference type="ARBA" id="ARBA00000900"/>
    </source>
</evidence>
<keyword evidence="5" id="KW-0677">Repeat</keyword>
<evidence type="ECO:0000313" key="11">
    <source>
        <dbReference type="Proteomes" id="UP001341840"/>
    </source>
</evidence>
<dbReference type="InterPro" id="IPR045210">
    <property type="entry name" value="RING-Ubox_PUB"/>
</dbReference>
<dbReference type="EC" id="2.3.2.27" evidence="3"/>
<dbReference type="InterPro" id="IPR011989">
    <property type="entry name" value="ARM-like"/>
</dbReference>
<dbReference type="InterPro" id="IPR016024">
    <property type="entry name" value="ARM-type_fold"/>
</dbReference>
<accession>A0ABU6Q9D5</accession>
<dbReference type="Pfam" id="PF04564">
    <property type="entry name" value="U-box"/>
    <property type="match status" value="1"/>
</dbReference>
<evidence type="ECO:0000256" key="6">
    <source>
        <dbReference type="ARBA" id="ARBA00022786"/>
    </source>
</evidence>
<evidence type="ECO:0000313" key="10">
    <source>
        <dbReference type="EMBL" id="MED6108509.1"/>
    </source>
</evidence>
<name>A0ABU6Q9D5_9FABA</name>
<evidence type="ECO:0000256" key="4">
    <source>
        <dbReference type="ARBA" id="ARBA00022679"/>
    </source>
</evidence>
<comment type="caution">
    <text evidence="10">The sequence shown here is derived from an EMBL/GenBank/DDBJ whole genome shotgun (WGS) entry which is preliminary data.</text>
</comment>
<evidence type="ECO:0000256" key="2">
    <source>
        <dbReference type="ARBA" id="ARBA00004906"/>
    </source>
</evidence>
<comment type="catalytic activity">
    <reaction evidence="1">
        <text>S-ubiquitinyl-[E2 ubiquitin-conjugating enzyme]-L-cysteine + [acceptor protein]-L-lysine = [E2 ubiquitin-conjugating enzyme]-L-cysteine + N(6)-ubiquitinyl-[acceptor protein]-L-lysine.</text>
        <dbReference type="EC" id="2.3.2.27"/>
    </reaction>
</comment>
<dbReference type="PROSITE" id="PS50176">
    <property type="entry name" value="ARM_REPEAT"/>
    <property type="match status" value="2"/>
</dbReference>
<dbReference type="Pfam" id="PF25368">
    <property type="entry name" value="PUB10_N"/>
    <property type="match status" value="1"/>
</dbReference>
<feature type="domain" description="U-box" evidence="9">
    <location>
        <begin position="392"/>
        <end position="466"/>
    </location>
</feature>
<dbReference type="Gene3D" id="3.30.40.10">
    <property type="entry name" value="Zinc/RING finger domain, C3HC4 (zinc finger)"/>
    <property type="match status" value="1"/>
</dbReference>
<feature type="region of interest" description="Disordered" evidence="8">
    <location>
        <begin position="101"/>
        <end position="130"/>
    </location>
</feature>